<evidence type="ECO:0000313" key="12">
    <source>
        <dbReference type="Proteomes" id="UP000612893"/>
    </source>
</evidence>
<dbReference type="Pfam" id="PF02224">
    <property type="entry name" value="Cytidylate_kin"/>
    <property type="match status" value="1"/>
</dbReference>
<organism evidence="11 12">
    <name type="scientific">Candidatus Nephthysia bennettiae</name>
    <dbReference type="NCBI Taxonomy" id="3127016"/>
    <lineage>
        <taxon>Bacteria</taxon>
        <taxon>Bacillati</taxon>
        <taxon>Candidatus Dormiibacterota</taxon>
        <taxon>Candidatus Dormibacteria</taxon>
        <taxon>Candidatus Dormibacterales</taxon>
        <taxon>Candidatus Dormibacteraceae</taxon>
        <taxon>Candidatus Nephthysia</taxon>
    </lineage>
</organism>
<evidence type="ECO:0000256" key="3">
    <source>
        <dbReference type="ARBA" id="ARBA00022741"/>
    </source>
</evidence>
<dbReference type="InterPro" id="IPR003136">
    <property type="entry name" value="Cytidylate_kin"/>
</dbReference>
<evidence type="ECO:0000256" key="9">
    <source>
        <dbReference type="SAM" id="MobiDB-lite"/>
    </source>
</evidence>
<dbReference type="AlphaFoldDB" id="A0A934KEH5"/>
<dbReference type="GO" id="GO:0036431">
    <property type="term" value="F:dCMP kinase activity"/>
    <property type="evidence" value="ECO:0007669"/>
    <property type="project" value="InterPro"/>
</dbReference>
<keyword evidence="12" id="KW-1185">Reference proteome</keyword>
<accession>A0A934KEH5</accession>
<dbReference type="SUPFAM" id="SSF52540">
    <property type="entry name" value="P-loop containing nucleoside triphosphate hydrolases"/>
    <property type="match status" value="1"/>
</dbReference>
<evidence type="ECO:0000256" key="2">
    <source>
        <dbReference type="ARBA" id="ARBA00022679"/>
    </source>
</evidence>
<comment type="caution">
    <text evidence="11">The sequence shown here is derived from an EMBL/GenBank/DDBJ whole genome shotgun (WGS) entry which is preliminary data.</text>
</comment>
<dbReference type="Gene3D" id="3.40.50.300">
    <property type="entry name" value="P-loop containing nucleotide triphosphate hydrolases"/>
    <property type="match status" value="1"/>
</dbReference>
<feature type="compositionally biased region" description="Basic and acidic residues" evidence="9">
    <location>
        <begin position="159"/>
        <end position="177"/>
    </location>
</feature>
<sequence>MIIAIDGPAGSGKSAVGRRVAEALGLPFVDSGLMYRAIALLALERGVELTDGSALTRLAGSVKLRVDGRRLWIDQDEYTNLVYGPELSEGASLVGKIAGVRLALVAQQRALGRQGVVMAGRDIGTVVFPDTRFKFFLTAGVEERARRRAAQIEARGEVPDPARLKREVEERDRRDSQRSVAPMHPADDAIVVETDDLDLDAVVAEVLRSIREAA</sequence>
<keyword evidence="8" id="KW-0963">Cytoplasm</keyword>
<dbReference type="HAMAP" id="MF_00238">
    <property type="entry name" value="Cytidyl_kinase_type1"/>
    <property type="match status" value="1"/>
</dbReference>
<dbReference type="InterPro" id="IPR011994">
    <property type="entry name" value="Cytidylate_kinase_dom"/>
</dbReference>
<comment type="similarity">
    <text evidence="1 8">Belongs to the cytidylate kinase family. Type 1 subfamily.</text>
</comment>
<evidence type="ECO:0000313" key="11">
    <source>
        <dbReference type="EMBL" id="MBJ7601058.1"/>
    </source>
</evidence>
<dbReference type="Proteomes" id="UP000612893">
    <property type="component" value="Unassembled WGS sequence"/>
</dbReference>
<dbReference type="GO" id="GO:0006220">
    <property type="term" value="P:pyrimidine nucleotide metabolic process"/>
    <property type="evidence" value="ECO:0007669"/>
    <property type="project" value="UniProtKB-UniRule"/>
</dbReference>
<dbReference type="EMBL" id="JAEKNR010000234">
    <property type="protein sequence ID" value="MBJ7601058.1"/>
    <property type="molecule type" value="Genomic_DNA"/>
</dbReference>
<keyword evidence="3 8" id="KW-0547">Nucleotide-binding</keyword>
<reference evidence="11" key="1">
    <citation type="submission" date="2020-10" db="EMBL/GenBank/DDBJ databases">
        <title>Ca. Dormibacterota MAGs.</title>
        <authorList>
            <person name="Montgomery K."/>
        </authorList>
    </citation>
    <scope>NUCLEOTIDE SEQUENCE [LARGE SCALE GENOMIC DNA]</scope>
    <source>
        <strain evidence="11">SC8812_S17_10</strain>
    </source>
</reference>
<feature type="domain" description="Cytidylate kinase" evidence="10">
    <location>
        <begin position="3"/>
        <end position="211"/>
    </location>
</feature>
<evidence type="ECO:0000256" key="1">
    <source>
        <dbReference type="ARBA" id="ARBA00009427"/>
    </source>
</evidence>
<name>A0A934KEH5_9BACT</name>
<comment type="catalytic activity">
    <reaction evidence="7 8">
        <text>CMP + ATP = CDP + ADP</text>
        <dbReference type="Rhea" id="RHEA:11600"/>
        <dbReference type="ChEBI" id="CHEBI:30616"/>
        <dbReference type="ChEBI" id="CHEBI:58069"/>
        <dbReference type="ChEBI" id="CHEBI:60377"/>
        <dbReference type="ChEBI" id="CHEBI:456216"/>
        <dbReference type="EC" id="2.7.4.25"/>
    </reaction>
</comment>
<evidence type="ECO:0000256" key="6">
    <source>
        <dbReference type="ARBA" id="ARBA00047615"/>
    </source>
</evidence>
<feature type="region of interest" description="Disordered" evidence="9">
    <location>
        <begin position="159"/>
        <end position="187"/>
    </location>
</feature>
<evidence type="ECO:0000259" key="10">
    <source>
        <dbReference type="Pfam" id="PF02224"/>
    </source>
</evidence>
<evidence type="ECO:0000256" key="5">
    <source>
        <dbReference type="ARBA" id="ARBA00022840"/>
    </source>
</evidence>
<keyword evidence="4 8" id="KW-0418">Kinase</keyword>
<dbReference type="InterPro" id="IPR027417">
    <property type="entry name" value="P-loop_NTPase"/>
</dbReference>
<dbReference type="RefSeq" id="WP_338205110.1">
    <property type="nucleotide sequence ID" value="NZ_JAEKNR010000234.1"/>
</dbReference>
<gene>
    <name evidence="8 11" type="primary">cmk</name>
    <name evidence="11" type="ORF">JF922_23675</name>
</gene>
<keyword evidence="5 8" id="KW-0067">ATP-binding</keyword>
<dbReference type="EC" id="2.7.4.25" evidence="8"/>
<evidence type="ECO:0000256" key="4">
    <source>
        <dbReference type="ARBA" id="ARBA00022777"/>
    </source>
</evidence>
<evidence type="ECO:0000256" key="8">
    <source>
        <dbReference type="HAMAP-Rule" id="MF_00238"/>
    </source>
</evidence>
<feature type="binding site" evidence="8">
    <location>
        <begin position="7"/>
        <end position="15"/>
    </location>
    <ligand>
        <name>ATP</name>
        <dbReference type="ChEBI" id="CHEBI:30616"/>
    </ligand>
</feature>
<protein>
    <recommendedName>
        <fullName evidence="8">Cytidylate kinase</fullName>
        <shortName evidence="8">CK</shortName>
        <ecNumber evidence="8">2.7.4.25</ecNumber>
    </recommendedName>
    <alternativeName>
        <fullName evidence="8">Cytidine monophosphate kinase</fullName>
        <shortName evidence="8">CMP kinase</shortName>
    </alternativeName>
</protein>
<dbReference type="NCBIfam" id="TIGR00017">
    <property type="entry name" value="cmk"/>
    <property type="match status" value="1"/>
</dbReference>
<dbReference type="GO" id="GO:0005737">
    <property type="term" value="C:cytoplasm"/>
    <property type="evidence" value="ECO:0007669"/>
    <property type="project" value="UniProtKB-SubCell"/>
</dbReference>
<comment type="catalytic activity">
    <reaction evidence="6 8">
        <text>dCMP + ATP = dCDP + ADP</text>
        <dbReference type="Rhea" id="RHEA:25094"/>
        <dbReference type="ChEBI" id="CHEBI:30616"/>
        <dbReference type="ChEBI" id="CHEBI:57566"/>
        <dbReference type="ChEBI" id="CHEBI:58593"/>
        <dbReference type="ChEBI" id="CHEBI:456216"/>
        <dbReference type="EC" id="2.7.4.25"/>
    </reaction>
</comment>
<dbReference type="GO" id="GO:0005524">
    <property type="term" value="F:ATP binding"/>
    <property type="evidence" value="ECO:0007669"/>
    <property type="project" value="UniProtKB-UniRule"/>
</dbReference>
<proteinExistence type="inferred from homology"/>
<comment type="subcellular location">
    <subcellularLocation>
        <location evidence="8">Cytoplasm</location>
    </subcellularLocation>
</comment>
<dbReference type="CDD" id="cd02020">
    <property type="entry name" value="CMPK"/>
    <property type="match status" value="1"/>
</dbReference>
<evidence type="ECO:0000256" key="7">
    <source>
        <dbReference type="ARBA" id="ARBA00048478"/>
    </source>
</evidence>
<keyword evidence="2 8" id="KW-0808">Transferase</keyword>